<dbReference type="Pfam" id="PF17653">
    <property type="entry name" value="DUF5522"/>
    <property type="match status" value="1"/>
</dbReference>
<protein>
    <submittedName>
        <fullName evidence="1">Uncharacterized protein</fullName>
    </submittedName>
</protein>
<gene>
    <name evidence="1" type="ORF">GCM10007414_34060</name>
</gene>
<keyword evidence="2" id="KW-1185">Reference proteome</keyword>
<name>A0ABQ1I6F2_9ALTE</name>
<evidence type="ECO:0000313" key="2">
    <source>
        <dbReference type="Proteomes" id="UP000651977"/>
    </source>
</evidence>
<accession>A0ABQ1I6F2</accession>
<dbReference type="Proteomes" id="UP000651977">
    <property type="component" value="Unassembled WGS sequence"/>
</dbReference>
<comment type="caution">
    <text evidence="1">The sequence shown here is derived from an EMBL/GenBank/DDBJ whole genome shotgun (WGS) entry which is preliminary data.</text>
</comment>
<dbReference type="InterPro" id="IPR040807">
    <property type="entry name" value="DUF5522"/>
</dbReference>
<reference evidence="2" key="1">
    <citation type="journal article" date="2019" name="Int. J. Syst. Evol. Microbiol.">
        <title>The Global Catalogue of Microorganisms (GCM) 10K type strain sequencing project: providing services to taxonomists for standard genome sequencing and annotation.</title>
        <authorList>
            <consortium name="The Broad Institute Genomics Platform"/>
            <consortium name="The Broad Institute Genome Sequencing Center for Infectious Disease"/>
            <person name="Wu L."/>
            <person name="Ma J."/>
        </authorList>
    </citation>
    <scope>NUCLEOTIDE SEQUENCE [LARGE SCALE GENOMIC DNA]</scope>
    <source>
        <strain evidence="2">CGMCC 1.10131</strain>
    </source>
</reference>
<organism evidence="1 2">
    <name type="scientific">Agarivorans gilvus</name>
    <dbReference type="NCBI Taxonomy" id="680279"/>
    <lineage>
        <taxon>Bacteria</taxon>
        <taxon>Pseudomonadati</taxon>
        <taxon>Pseudomonadota</taxon>
        <taxon>Gammaproteobacteria</taxon>
        <taxon>Alteromonadales</taxon>
        <taxon>Alteromonadaceae</taxon>
        <taxon>Agarivorans</taxon>
    </lineage>
</organism>
<sequence>MDMPALLPLDSSSNSGACYCQRCLSKRVAAQLERLIASKPHTEVLAKAALYRTQSSAKQGLLEYIDYHPKSEQLTAWYHLKRGYCCNNNCQHCPYPVDQD</sequence>
<evidence type="ECO:0000313" key="1">
    <source>
        <dbReference type="EMBL" id="GGB17831.1"/>
    </source>
</evidence>
<proteinExistence type="predicted"/>
<dbReference type="EMBL" id="BMDY01000025">
    <property type="protein sequence ID" value="GGB17831.1"/>
    <property type="molecule type" value="Genomic_DNA"/>
</dbReference>